<name>A0A8K0G314_IGNLU</name>
<dbReference type="Proteomes" id="UP000801492">
    <property type="component" value="Unassembled WGS sequence"/>
</dbReference>
<keyword evidence="1" id="KW-0175">Coiled coil</keyword>
<dbReference type="EMBL" id="VTPC01090250">
    <property type="protein sequence ID" value="KAF2883979.1"/>
    <property type="molecule type" value="Genomic_DNA"/>
</dbReference>
<evidence type="ECO:0000256" key="1">
    <source>
        <dbReference type="SAM" id="Coils"/>
    </source>
</evidence>
<comment type="caution">
    <text evidence="2">The sequence shown here is derived from an EMBL/GenBank/DDBJ whole genome shotgun (WGS) entry which is preliminary data.</text>
</comment>
<dbReference type="AlphaFoldDB" id="A0A8K0G314"/>
<reference evidence="2" key="1">
    <citation type="submission" date="2019-08" db="EMBL/GenBank/DDBJ databases">
        <title>The genome of the North American firefly Photinus pyralis.</title>
        <authorList>
            <consortium name="Photinus pyralis genome working group"/>
            <person name="Fallon T.R."/>
            <person name="Sander Lower S.E."/>
            <person name="Weng J.-K."/>
        </authorList>
    </citation>
    <scope>NUCLEOTIDE SEQUENCE</scope>
    <source>
        <strain evidence="2">TRF0915ILg1</strain>
        <tissue evidence="2">Whole body</tissue>
    </source>
</reference>
<evidence type="ECO:0000313" key="2">
    <source>
        <dbReference type="EMBL" id="KAF2883979.1"/>
    </source>
</evidence>
<gene>
    <name evidence="2" type="ORF">ILUMI_22193</name>
</gene>
<accession>A0A8K0G314</accession>
<sequence length="156" mass="18857">MPPTENSAEKIEEIFKVVQEMKKSFKECNNQNENLKRELERTNQELRQIKEKMRKKEQWQKEKQELTLKIHEVEENIDKQKKNKKRNNIIIKNLKIENEIQKDVEDLIEGKLNMQANITESYSIKKRNNCSETTKLATEKNNNWKYKDVKRNQSVH</sequence>
<evidence type="ECO:0000313" key="3">
    <source>
        <dbReference type="Proteomes" id="UP000801492"/>
    </source>
</evidence>
<keyword evidence="3" id="KW-1185">Reference proteome</keyword>
<proteinExistence type="predicted"/>
<feature type="coiled-coil region" evidence="1">
    <location>
        <begin position="18"/>
        <end position="83"/>
    </location>
</feature>
<protein>
    <submittedName>
        <fullName evidence="2">Uncharacterized protein</fullName>
    </submittedName>
</protein>
<organism evidence="2 3">
    <name type="scientific">Ignelater luminosus</name>
    <name type="common">Cucubano</name>
    <name type="synonym">Pyrophorus luminosus</name>
    <dbReference type="NCBI Taxonomy" id="2038154"/>
    <lineage>
        <taxon>Eukaryota</taxon>
        <taxon>Metazoa</taxon>
        <taxon>Ecdysozoa</taxon>
        <taxon>Arthropoda</taxon>
        <taxon>Hexapoda</taxon>
        <taxon>Insecta</taxon>
        <taxon>Pterygota</taxon>
        <taxon>Neoptera</taxon>
        <taxon>Endopterygota</taxon>
        <taxon>Coleoptera</taxon>
        <taxon>Polyphaga</taxon>
        <taxon>Elateriformia</taxon>
        <taxon>Elateroidea</taxon>
        <taxon>Elateridae</taxon>
        <taxon>Agrypninae</taxon>
        <taxon>Pyrophorini</taxon>
        <taxon>Ignelater</taxon>
    </lineage>
</organism>